<proteinExistence type="predicted"/>
<feature type="region of interest" description="Disordered" evidence="1">
    <location>
        <begin position="16"/>
        <end position="60"/>
    </location>
</feature>
<dbReference type="Pfam" id="PF13770">
    <property type="entry name" value="DUF4169"/>
    <property type="match status" value="1"/>
</dbReference>
<evidence type="ECO:0000313" key="2">
    <source>
        <dbReference type="EMBL" id="MFC0588067.1"/>
    </source>
</evidence>
<dbReference type="EMBL" id="JBHLTL010000001">
    <property type="protein sequence ID" value="MFC0588067.1"/>
    <property type="molecule type" value="Genomic_DNA"/>
</dbReference>
<keyword evidence="3" id="KW-1185">Reference proteome</keyword>
<name>A0ABV6PE24_9SPHN</name>
<reference evidence="2 3" key="1">
    <citation type="submission" date="2024-09" db="EMBL/GenBank/DDBJ databases">
        <authorList>
            <person name="Sun Q."/>
            <person name="Mori K."/>
        </authorList>
    </citation>
    <scope>NUCLEOTIDE SEQUENCE [LARGE SCALE GENOMIC DNA]</scope>
    <source>
        <strain evidence="2 3">NCAIM B.02537</strain>
    </source>
</reference>
<feature type="compositionally biased region" description="Basic and acidic residues" evidence="1">
    <location>
        <begin position="33"/>
        <end position="44"/>
    </location>
</feature>
<dbReference type="Proteomes" id="UP001589943">
    <property type="component" value="Unassembled WGS sequence"/>
</dbReference>
<evidence type="ECO:0000313" key="3">
    <source>
        <dbReference type="Proteomes" id="UP001589943"/>
    </source>
</evidence>
<organism evidence="2 3">
    <name type="scientific">Novosphingobium aquiterrae</name>
    <dbReference type="NCBI Taxonomy" id="624388"/>
    <lineage>
        <taxon>Bacteria</taxon>
        <taxon>Pseudomonadati</taxon>
        <taxon>Pseudomonadota</taxon>
        <taxon>Alphaproteobacteria</taxon>
        <taxon>Sphingomonadales</taxon>
        <taxon>Sphingomonadaceae</taxon>
        <taxon>Novosphingobium</taxon>
    </lineage>
</organism>
<protein>
    <submittedName>
        <fullName evidence="2">DUF4169 family protein</fullName>
    </submittedName>
</protein>
<dbReference type="RefSeq" id="WP_379479577.1">
    <property type="nucleotide sequence ID" value="NZ_JBHLTL010000001.1"/>
</dbReference>
<sequence>MADVVNLRLARKAKARAEAQDKAAQNRVRHGLSKAERTRQKADAARAAAQLGGARREGTD</sequence>
<gene>
    <name evidence="2" type="ORF">ACFFF7_01435</name>
</gene>
<evidence type="ECO:0000256" key="1">
    <source>
        <dbReference type="SAM" id="MobiDB-lite"/>
    </source>
</evidence>
<accession>A0ABV6PE24</accession>
<comment type="caution">
    <text evidence="2">The sequence shown here is derived from an EMBL/GenBank/DDBJ whole genome shotgun (WGS) entry which is preliminary data.</text>
</comment>
<dbReference type="InterPro" id="IPR025227">
    <property type="entry name" value="DUF4169"/>
</dbReference>